<dbReference type="Proteomes" id="UP000010478">
    <property type="component" value="Plasmid pOSC7112.03"/>
</dbReference>
<accession>K9VTM6</accession>
<organism evidence="1 2">
    <name type="scientific">Phormidium nigroviride PCC 7112</name>
    <dbReference type="NCBI Taxonomy" id="179408"/>
    <lineage>
        <taxon>Bacteria</taxon>
        <taxon>Bacillati</taxon>
        <taxon>Cyanobacteriota</taxon>
        <taxon>Cyanophyceae</taxon>
        <taxon>Oscillatoriophycideae</taxon>
        <taxon>Oscillatoriales</taxon>
        <taxon>Oscillatoriaceae</taxon>
        <taxon>Phormidium</taxon>
    </lineage>
</organism>
<dbReference type="RefSeq" id="WP_015179807.1">
    <property type="nucleotide sequence ID" value="NC_019731.1"/>
</dbReference>
<dbReference type="HOGENOM" id="CLU_1546102_0_0_3"/>
<proteinExistence type="predicted"/>
<evidence type="ECO:0000313" key="2">
    <source>
        <dbReference type="Proteomes" id="UP000010478"/>
    </source>
</evidence>
<keyword evidence="2" id="KW-1185">Reference proteome</keyword>
<name>K9VTM6_9CYAN</name>
<dbReference type="AlphaFoldDB" id="K9VTM6"/>
<evidence type="ECO:0000313" key="1">
    <source>
        <dbReference type="EMBL" id="AFZ10842.1"/>
    </source>
</evidence>
<keyword evidence="1" id="KW-0614">Plasmid</keyword>
<dbReference type="KEGG" id="oni:Osc7112_6743"/>
<gene>
    <name evidence="1" type="ORF">Osc7112_6743</name>
</gene>
<reference evidence="1 2" key="1">
    <citation type="submission" date="2012-05" db="EMBL/GenBank/DDBJ databases">
        <title>Finished plasmid 3 of genome of Oscillatoria sp. PCC 7112.</title>
        <authorList>
            <consortium name="US DOE Joint Genome Institute"/>
            <person name="Gugger M."/>
            <person name="Coursin T."/>
            <person name="Rippka R."/>
            <person name="Tandeau De Marsac N."/>
            <person name="Huntemann M."/>
            <person name="Wei C.-L."/>
            <person name="Han J."/>
            <person name="Detter J.C."/>
            <person name="Han C."/>
            <person name="Tapia R."/>
            <person name="Davenport K."/>
            <person name="Daligault H."/>
            <person name="Erkkila T."/>
            <person name="Gu W."/>
            <person name="Munk A.C.C."/>
            <person name="Teshima H."/>
            <person name="Xu Y."/>
            <person name="Chain P."/>
            <person name="Chen A."/>
            <person name="Krypides N."/>
            <person name="Mavromatis K."/>
            <person name="Markowitz V."/>
            <person name="Szeto E."/>
            <person name="Ivanova N."/>
            <person name="Mikhailova N."/>
            <person name="Ovchinnikova G."/>
            <person name="Pagani I."/>
            <person name="Pati A."/>
            <person name="Goodwin L."/>
            <person name="Peters L."/>
            <person name="Pitluck S."/>
            <person name="Woyke T."/>
            <person name="Kerfeld C."/>
        </authorList>
    </citation>
    <scope>NUCLEOTIDE SEQUENCE [LARGE SCALE GENOMIC DNA]</scope>
    <source>
        <strain evidence="1 2">PCC 7112</strain>
        <plasmid evidence="1 2">pOSC7112.03</plasmid>
    </source>
</reference>
<protein>
    <submittedName>
        <fullName evidence="1">Uncharacterized protein</fullName>
    </submittedName>
</protein>
<sequence>MTSLEQMVPTEELELYDPLASKSTLSLYLVKEGEKWVPIESKELVIGKQLTRLLQLSHDSRPLLKRKVKLGERLTYHVKKEGSPWKAYLVTPSDWVVVRVFRYEADLSEVEGEMPEFRDVQIAYCERQPLTPEEAEAMTYEIVSQVSVDSFGGDKEAYQQFFASQQSKQYVRV</sequence>
<dbReference type="EMBL" id="CP003617">
    <property type="protein sequence ID" value="AFZ10842.1"/>
    <property type="molecule type" value="Genomic_DNA"/>
</dbReference>
<dbReference type="OrthoDB" id="513689at2"/>
<geneLocation type="plasmid" evidence="1 2">
    <name>pOSC7112.03</name>
</geneLocation>